<dbReference type="AlphaFoldDB" id="A0A2M4D810"/>
<sequence>MHARLIVRSWSTTCTMLLLLLIVTLVFVYGVLCWRVNQLHRIARREAMQRRLIVHRHWWGHKQRCAGSMLCSGMLRGHDRDVVPVSPILSRASHHRSIHVY</sequence>
<accession>A0A2M4D810</accession>
<reference evidence="1" key="1">
    <citation type="submission" date="2018-01" db="EMBL/GenBank/DDBJ databases">
        <title>An insight into the sialome of Amazonian anophelines.</title>
        <authorList>
            <person name="Ribeiro J.M."/>
            <person name="Scarpassa V."/>
            <person name="Calvo E."/>
        </authorList>
    </citation>
    <scope>NUCLEOTIDE SEQUENCE</scope>
</reference>
<proteinExistence type="predicted"/>
<name>A0A2M4D810_ANODA</name>
<evidence type="ECO:0000313" key="1">
    <source>
        <dbReference type="EMBL" id="MBW73724.1"/>
    </source>
</evidence>
<organism evidence="1">
    <name type="scientific">Anopheles darlingi</name>
    <name type="common">Mosquito</name>
    <dbReference type="NCBI Taxonomy" id="43151"/>
    <lineage>
        <taxon>Eukaryota</taxon>
        <taxon>Metazoa</taxon>
        <taxon>Ecdysozoa</taxon>
        <taxon>Arthropoda</taxon>
        <taxon>Hexapoda</taxon>
        <taxon>Insecta</taxon>
        <taxon>Pterygota</taxon>
        <taxon>Neoptera</taxon>
        <taxon>Endopterygota</taxon>
        <taxon>Diptera</taxon>
        <taxon>Nematocera</taxon>
        <taxon>Culicoidea</taxon>
        <taxon>Culicidae</taxon>
        <taxon>Anophelinae</taxon>
        <taxon>Anopheles</taxon>
    </lineage>
</organism>
<dbReference type="EMBL" id="GGFL01009546">
    <property type="protein sequence ID" value="MBW73724.1"/>
    <property type="molecule type" value="Transcribed_RNA"/>
</dbReference>
<protein>
    <submittedName>
        <fullName evidence="1">Uncharacterized protein</fullName>
    </submittedName>
</protein>